<reference evidence="3 4" key="1">
    <citation type="submission" date="2019-07" db="EMBL/GenBank/DDBJ databases">
        <title>Whole genome shotgun sequence of Deinococcus cellulosilyticus NBRC 106333.</title>
        <authorList>
            <person name="Hosoyama A."/>
            <person name="Uohara A."/>
            <person name="Ohji S."/>
            <person name="Ichikawa N."/>
        </authorList>
    </citation>
    <scope>NUCLEOTIDE SEQUENCE [LARGE SCALE GENOMIC DNA]</scope>
    <source>
        <strain evidence="3 4">NBRC 106333</strain>
    </source>
</reference>
<evidence type="ECO:0000313" key="4">
    <source>
        <dbReference type="Proteomes" id="UP000321306"/>
    </source>
</evidence>
<feature type="domain" description="DUF4142" evidence="2">
    <location>
        <begin position="37"/>
        <end position="174"/>
    </location>
</feature>
<dbReference type="InterPro" id="IPR025419">
    <property type="entry name" value="DUF4142"/>
</dbReference>
<accession>A0A511N1M7</accession>
<comment type="caution">
    <text evidence="3">The sequence shown here is derived from an EMBL/GenBank/DDBJ whole genome shotgun (WGS) entry which is preliminary data.</text>
</comment>
<dbReference type="PANTHER" id="PTHR38593:SF1">
    <property type="entry name" value="BLR2558 PROTEIN"/>
    <property type="match status" value="1"/>
</dbReference>
<dbReference type="EMBL" id="BJXB01000009">
    <property type="protein sequence ID" value="GEM46772.1"/>
    <property type="molecule type" value="Genomic_DNA"/>
</dbReference>
<name>A0A511N1M7_DEIC1</name>
<dbReference type="InterPro" id="IPR012347">
    <property type="entry name" value="Ferritin-like"/>
</dbReference>
<evidence type="ECO:0000256" key="1">
    <source>
        <dbReference type="SAM" id="MobiDB-lite"/>
    </source>
</evidence>
<dbReference type="AlphaFoldDB" id="A0A511N1M7"/>
<gene>
    <name evidence="3" type="ORF">DC3_24070</name>
</gene>
<dbReference type="PANTHER" id="PTHR38593">
    <property type="entry name" value="BLR2558 PROTEIN"/>
    <property type="match status" value="1"/>
</dbReference>
<feature type="region of interest" description="Disordered" evidence="1">
    <location>
        <begin position="1"/>
        <end position="22"/>
    </location>
</feature>
<proteinExistence type="predicted"/>
<sequence length="176" mass="19181">MDMPADPAAPATPAPTSSDMSTTMMDQVDMSKTFTMTDKNFAIKMHTGNNYEIAAAQIALTKSSSAAVKAFAQQMITDHTSMDQLLMNAVRSIKPEHMVPGLLTPKQQLMLDRLNAATVDFDAEYKAQMIESHQETLDLLQMFIDSKYGNTVLKGVAQGAVPVVTMHLQMAQGLVL</sequence>
<dbReference type="Gene3D" id="1.20.1260.10">
    <property type="match status" value="1"/>
</dbReference>
<evidence type="ECO:0000313" key="3">
    <source>
        <dbReference type="EMBL" id="GEM46772.1"/>
    </source>
</evidence>
<evidence type="ECO:0000259" key="2">
    <source>
        <dbReference type="Pfam" id="PF13628"/>
    </source>
</evidence>
<dbReference type="Pfam" id="PF13628">
    <property type="entry name" value="DUF4142"/>
    <property type="match status" value="1"/>
</dbReference>
<organism evidence="3 4">
    <name type="scientific">Deinococcus cellulosilyticus (strain DSM 18568 / NBRC 106333 / KACC 11606 / 5516J-15)</name>
    <dbReference type="NCBI Taxonomy" id="1223518"/>
    <lineage>
        <taxon>Bacteria</taxon>
        <taxon>Thermotogati</taxon>
        <taxon>Deinococcota</taxon>
        <taxon>Deinococci</taxon>
        <taxon>Deinococcales</taxon>
        <taxon>Deinococcaceae</taxon>
        <taxon>Deinococcus</taxon>
    </lineage>
</organism>
<keyword evidence="4" id="KW-1185">Reference proteome</keyword>
<protein>
    <recommendedName>
        <fullName evidence="2">DUF4142 domain-containing protein</fullName>
    </recommendedName>
</protein>
<dbReference type="Proteomes" id="UP000321306">
    <property type="component" value="Unassembled WGS sequence"/>
</dbReference>